<dbReference type="AlphaFoldDB" id="A0AAV7YBR8"/>
<protein>
    <submittedName>
        <fullName evidence="11">Intimal thickness receptor-related</fullName>
    </submittedName>
</protein>
<feature type="compositionally biased region" description="Low complexity" evidence="6">
    <location>
        <begin position="431"/>
        <end position="443"/>
    </location>
</feature>
<evidence type="ECO:0000256" key="8">
    <source>
        <dbReference type="SAM" id="SignalP"/>
    </source>
</evidence>
<feature type="transmembrane region" description="Helical" evidence="7">
    <location>
        <begin position="371"/>
        <end position="389"/>
    </location>
</feature>
<sequence>MKRKIITLSIVFLFLFCFQSSHALKLTGSWHRSTNWAFLTSFCFSKTDTGYGNLTWTFNSDQTFVLSIYNDSSNSWNKAYKSDAHCDALVEDSQKNEQTKPGKPGSYLFKDLDTYKMYYFALSDCLNDELELQKMDVHIWNGFNSRLSQEFSCEDQGMLGLVVFYFIAFFILTCIQSFIVFKLLKGNNFQPISRLYYFVLIFRTLGIFFVMIHFGSYAQNGKGSISLEVFGEILSTISTITFMTIIILVAKGWSISVQYIIGKSLILVLMGVFLVISVILIIAAYIVLDKGQHYYIFEEVPGVLYQIVRLVIMSIFLYYLRKTYLLEQDSVKRKFYQKFGILFTIWFLYLPLISLFSLGISGVYRKKVTQAFYYTFDFLILAGMSWFLWPSVSKKYFTYDTANLLTSENTGFKSNTEWDAFDDEAEEENSESSSSQTTSNSNKNESDVL</sequence>
<reference evidence="11" key="1">
    <citation type="submission" date="2022-08" db="EMBL/GenBank/DDBJ databases">
        <title>Novel sulphate-reducing endosymbionts in the free-living metamonad Anaeramoeba.</title>
        <authorList>
            <person name="Jerlstrom-Hultqvist J."/>
            <person name="Cepicka I."/>
            <person name="Gallot-Lavallee L."/>
            <person name="Salas-Leiva D."/>
            <person name="Curtis B.A."/>
            <person name="Zahonova K."/>
            <person name="Pipaliya S."/>
            <person name="Dacks J."/>
            <person name="Roger A.J."/>
        </authorList>
    </citation>
    <scope>NUCLEOTIDE SEQUENCE</scope>
    <source>
        <strain evidence="11">Busselton2</strain>
    </source>
</reference>
<feature type="region of interest" description="Disordered" evidence="6">
    <location>
        <begin position="423"/>
        <end position="449"/>
    </location>
</feature>
<proteinExistence type="predicted"/>
<name>A0AAV7YBR8_9EUKA</name>
<keyword evidence="5" id="KW-0325">Glycoprotein</keyword>
<dbReference type="Pfam" id="PF10192">
    <property type="entry name" value="GPR180-TMEM145_TM"/>
    <property type="match status" value="1"/>
</dbReference>
<feature type="signal peptide" evidence="8">
    <location>
        <begin position="1"/>
        <end position="23"/>
    </location>
</feature>
<comment type="subcellular location">
    <subcellularLocation>
        <location evidence="1">Membrane</location>
        <topology evidence="1">Multi-pass membrane protein</topology>
    </subcellularLocation>
</comment>
<evidence type="ECO:0000313" key="11">
    <source>
        <dbReference type="EMBL" id="KAJ3424953.1"/>
    </source>
</evidence>
<evidence type="ECO:0000256" key="6">
    <source>
        <dbReference type="SAM" id="MobiDB-lite"/>
    </source>
</evidence>
<keyword evidence="4 7" id="KW-0472">Membrane</keyword>
<dbReference type="PANTHER" id="PTHR23252">
    <property type="entry name" value="INTIMAL THICKNESS RECEPTOR-RELATED"/>
    <property type="match status" value="1"/>
</dbReference>
<evidence type="ECO:0000313" key="12">
    <source>
        <dbReference type="Proteomes" id="UP001146793"/>
    </source>
</evidence>
<evidence type="ECO:0000256" key="1">
    <source>
        <dbReference type="ARBA" id="ARBA00004141"/>
    </source>
</evidence>
<evidence type="ECO:0000259" key="9">
    <source>
        <dbReference type="Pfam" id="PF10192"/>
    </source>
</evidence>
<dbReference type="InterPro" id="IPR019336">
    <property type="entry name" value="GPR180/TMEM145_TM"/>
</dbReference>
<evidence type="ECO:0000256" key="2">
    <source>
        <dbReference type="ARBA" id="ARBA00022692"/>
    </source>
</evidence>
<evidence type="ECO:0000256" key="7">
    <source>
        <dbReference type="SAM" id="Phobius"/>
    </source>
</evidence>
<feature type="transmembrane region" description="Helical" evidence="7">
    <location>
        <begin position="341"/>
        <end position="365"/>
    </location>
</feature>
<feature type="transmembrane region" description="Helical" evidence="7">
    <location>
        <begin position="303"/>
        <end position="320"/>
    </location>
</feature>
<gene>
    <name evidence="11" type="ORF">M0812_27382</name>
</gene>
<keyword evidence="3 7" id="KW-1133">Transmembrane helix</keyword>
<dbReference type="Proteomes" id="UP001146793">
    <property type="component" value="Unassembled WGS sequence"/>
</dbReference>
<dbReference type="EMBL" id="JANTQA010000070">
    <property type="protein sequence ID" value="KAJ3424953.1"/>
    <property type="molecule type" value="Genomic_DNA"/>
</dbReference>
<dbReference type="PANTHER" id="PTHR23252:SF43">
    <property type="entry name" value="INTIMAL THICKNESS RELATED RECEPTOR IRP DOMAIN-CONTAINING PROTEIN"/>
    <property type="match status" value="1"/>
</dbReference>
<evidence type="ECO:0000256" key="3">
    <source>
        <dbReference type="ARBA" id="ARBA00022989"/>
    </source>
</evidence>
<dbReference type="GO" id="GO:0016020">
    <property type="term" value="C:membrane"/>
    <property type="evidence" value="ECO:0007669"/>
    <property type="project" value="UniProtKB-SubCell"/>
</dbReference>
<organism evidence="11 12">
    <name type="scientific">Anaeramoeba flamelloides</name>
    <dbReference type="NCBI Taxonomy" id="1746091"/>
    <lineage>
        <taxon>Eukaryota</taxon>
        <taxon>Metamonada</taxon>
        <taxon>Anaeramoebidae</taxon>
        <taxon>Anaeramoeba</taxon>
    </lineage>
</organism>
<dbReference type="GO" id="GO:0019236">
    <property type="term" value="P:response to pheromone"/>
    <property type="evidence" value="ECO:0007669"/>
    <property type="project" value="InterPro"/>
</dbReference>
<feature type="transmembrane region" description="Helical" evidence="7">
    <location>
        <begin position="158"/>
        <end position="183"/>
    </location>
</feature>
<feature type="transmembrane region" description="Helical" evidence="7">
    <location>
        <begin position="195"/>
        <end position="214"/>
    </location>
</feature>
<keyword evidence="8" id="KW-0732">Signal</keyword>
<dbReference type="Pfam" id="PF21892">
    <property type="entry name" value="TMEM145_N"/>
    <property type="match status" value="1"/>
</dbReference>
<feature type="transmembrane region" description="Helical" evidence="7">
    <location>
        <begin position="265"/>
        <end position="288"/>
    </location>
</feature>
<dbReference type="InterPro" id="IPR053880">
    <property type="entry name" value="GPR180-like_N"/>
</dbReference>
<evidence type="ECO:0000256" key="5">
    <source>
        <dbReference type="ARBA" id="ARBA00023180"/>
    </source>
</evidence>
<dbReference type="GO" id="GO:0007186">
    <property type="term" value="P:G protein-coupled receptor signaling pathway"/>
    <property type="evidence" value="ECO:0007669"/>
    <property type="project" value="InterPro"/>
</dbReference>
<accession>A0AAV7YBR8</accession>
<dbReference type="InterPro" id="IPR047831">
    <property type="entry name" value="GPR180/TMEM145"/>
</dbReference>
<feature type="transmembrane region" description="Helical" evidence="7">
    <location>
        <begin position="234"/>
        <end position="253"/>
    </location>
</feature>
<feature type="chain" id="PRO_5043877223" evidence="8">
    <location>
        <begin position="24"/>
        <end position="449"/>
    </location>
</feature>
<evidence type="ECO:0000259" key="10">
    <source>
        <dbReference type="Pfam" id="PF21892"/>
    </source>
</evidence>
<feature type="domain" description="GPR180-like N-terminal" evidence="10">
    <location>
        <begin position="27"/>
        <end position="88"/>
    </location>
</feature>
<keyword evidence="2 7" id="KW-0812">Transmembrane</keyword>
<keyword evidence="11" id="KW-0675">Receptor</keyword>
<comment type="caution">
    <text evidence="11">The sequence shown here is derived from an EMBL/GenBank/DDBJ whole genome shotgun (WGS) entry which is preliminary data.</text>
</comment>
<feature type="domain" description="GPR180/TMEM145 transmembrane" evidence="9">
    <location>
        <begin position="165"/>
        <end position="381"/>
    </location>
</feature>
<evidence type="ECO:0000256" key="4">
    <source>
        <dbReference type="ARBA" id="ARBA00023136"/>
    </source>
</evidence>